<reference evidence="1 2" key="1">
    <citation type="submission" date="2018-11" db="EMBL/GenBank/DDBJ databases">
        <title>The Potential of Streptomyces as Biocontrol Agents against the Tomato grey mould, Botrytis cinerea (Gray mold) Frontiers in Microbiology.</title>
        <authorList>
            <person name="Li D."/>
        </authorList>
    </citation>
    <scope>NUCLEOTIDE SEQUENCE [LARGE SCALE GENOMIC DNA]</scope>
    <source>
        <strain evidence="1 2">NEAU-LD23</strain>
    </source>
</reference>
<keyword evidence="2" id="KW-1185">Reference proteome</keyword>
<name>A0A3M8W286_9ACTN</name>
<dbReference type="EMBL" id="RIBZ01000239">
    <property type="protein sequence ID" value="RNG23547.1"/>
    <property type="molecule type" value="Genomic_DNA"/>
</dbReference>
<dbReference type="InterPro" id="IPR036188">
    <property type="entry name" value="FAD/NAD-bd_sf"/>
</dbReference>
<gene>
    <name evidence="1" type="ORF">EEJ42_18430</name>
</gene>
<protein>
    <submittedName>
        <fullName evidence="1">Uncharacterized protein</fullName>
    </submittedName>
</protein>
<accession>A0A3M8W286</accession>
<dbReference type="AlphaFoldDB" id="A0A3M8W286"/>
<dbReference type="Proteomes" id="UP000275401">
    <property type="component" value="Unassembled WGS sequence"/>
</dbReference>
<organism evidence="1 2">
    <name type="scientific">Streptomyces botrytidirepellens</name>
    <dbReference type="NCBI Taxonomy" id="2486417"/>
    <lineage>
        <taxon>Bacteria</taxon>
        <taxon>Bacillati</taxon>
        <taxon>Actinomycetota</taxon>
        <taxon>Actinomycetes</taxon>
        <taxon>Kitasatosporales</taxon>
        <taxon>Streptomycetaceae</taxon>
        <taxon>Streptomyces</taxon>
    </lineage>
</organism>
<evidence type="ECO:0000313" key="2">
    <source>
        <dbReference type="Proteomes" id="UP000275401"/>
    </source>
</evidence>
<dbReference type="Gene3D" id="3.50.50.60">
    <property type="entry name" value="FAD/NAD(P)-binding domain"/>
    <property type="match status" value="1"/>
</dbReference>
<proteinExistence type="predicted"/>
<sequence>MRDDLKVLDVSGHDWMADPCSQEIWLIQQPGQLTRYHPAQQEITRVLYLQQDCANVWVGFIDSAVESGGCVARRIRGALEATPANG</sequence>
<evidence type="ECO:0000313" key="1">
    <source>
        <dbReference type="EMBL" id="RNG23547.1"/>
    </source>
</evidence>
<comment type="caution">
    <text evidence="1">The sequence shown here is derived from an EMBL/GenBank/DDBJ whole genome shotgun (WGS) entry which is preliminary data.</text>
</comment>